<organism evidence="9 10">
    <name type="scientific">Janibacter melonis</name>
    <dbReference type="NCBI Taxonomy" id="262209"/>
    <lineage>
        <taxon>Bacteria</taxon>
        <taxon>Bacillati</taxon>
        <taxon>Actinomycetota</taxon>
        <taxon>Actinomycetes</taxon>
        <taxon>Micrococcales</taxon>
        <taxon>Intrasporangiaceae</taxon>
        <taxon>Janibacter</taxon>
    </lineage>
</organism>
<dbReference type="GO" id="GO:0005886">
    <property type="term" value="C:plasma membrane"/>
    <property type="evidence" value="ECO:0007669"/>
    <property type="project" value="UniProtKB-SubCell"/>
</dbReference>
<keyword evidence="3" id="KW-0813">Transport</keyword>
<keyword evidence="7 8" id="KW-0472">Membrane</keyword>
<dbReference type="STRING" id="262209.AWH69_04285"/>
<feature type="transmembrane region" description="Helical" evidence="8">
    <location>
        <begin position="232"/>
        <end position="258"/>
    </location>
</feature>
<dbReference type="GO" id="GO:0022857">
    <property type="term" value="F:transmembrane transporter activity"/>
    <property type="evidence" value="ECO:0007669"/>
    <property type="project" value="InterPro"/>
</dbReference>
<evidence type="ECO:0000313" key="9">
    <source>
        <dbReference type="EMBL" id="OAB88986.1"/>
    </source>
</evidence>
<name>A0A176QGQ9_9MICO</name>
<dbReference type="Proteomes" id="UP000076976">
    <property type="component" value="Unassembled WGS sequence"/>
</dbReference>
<gene>
    <name evidence="9" type="ORF">AWH69_04285</name>
</gene>
<dbReference type="RefSeq" id="WP_068271945.1">
    <property type="nucleotide sequence ID" value="NZ_LQZG01000001.1"/>
</dbReference>
<sequence>MTSTAKTTVVAASGLVLLAATAALSLLVGSQGISPAAVLGALRGAGDDLASGIVAARVDRTLIAVVVGACIALAGVVLQGLTRNPIAEPGILGLNSGAALLVVIGIRLGLLSDVVDYLWTALVGVVITGLVMHLITLSVPVQRQPMTTALAGAAILAATSSIMVGLLVSDDGALDVFRYWQVGSVAGKDASIIVQVLPFLLVGLVLTLASGRTLNTMALGDDVARALGQRVLLARGSALVGALLLTATACALAGPIAFVGLAVPHVVRLLGGSDNRRVLLGSLLLGPSLLLLADSLGRVVSPPSEVQVGVMTAVIGAPALIIVARRAVRG</sequence>
<dbReference type="PANTHER" id="PTHR30472">
    <property type="entry name" value="FERRIC ENTEROBACTIN TRANSPORT SYSTEM PERMEASE PROTEIN"/>
    <property type="match status" value="1"/>
</dbReference>
<keyword evidence="10" id="KW-1185">Reference proteome</keyword>
<dbReference type="Pfam" id="PF01032">
    <property type="entry name" value="FecCD"/>
    <property type="match status" value="1"/>
</dbReference>
<evidence type="ECO:0000256" key="7">
    <source>
        <dbReference type="ARBA" id="ARBA00023136"/>
    </source>
</evidence>
<feature type="transmembrane region" description="Helical" evidence="8">
    <location>
        <begin position="308"/>
        <end position="328"/>
    </location>
</feature>
<keyword evidence="4" id="KW-1003">Cell membrane</keyword>
<feature type="transmembrane region" description="Helical" evidence="8">
    <location>
        <begin position="60"/>
        <end position="78"/>
    </location>
</feature>
<evidence type="ECO:0000256" key="8">
    <source>
        <dbReference type="SAM" id="Phobius"/>
    </source>
</evidence>
<evidence type="ECO:0000256" key="1">
    <source>
        <dbReference type="ARBA" id="ARBA00004651"/>
    </source>
</evidence>
<feature type="transmembrane region" description="Helical" evidence="8">
    <location>
        <begin position="117"/>
        <end position="137"/>
    </location>
</feature>
<protein>
    <submittedName>
        <fullName evidence="9">Iron ABC transporter permease</fullName>
    </submittedName>
</protein>
<evidence type="ECO:0000256" key="5">
    <source>
        <dbReference type="ARBA" id="ARBA00022692"/>
    </source>
</evidence>
<dbReference type="SUPFAM" id="SSF81345">
    <property type="entry name" value="ABC transporter involved in vitamin B12 uptake, BtuC"/>
    <property type="match status" value="1"/>
</dbReference>
<keyword evidence="6 8" id="KW-1133">Transmembrane helix</keyword>
<evidence type="ECO:0000313" key="10">
    <source>
        <dbReference type="Proteomes" id="UP000076976"/>
    </source>
</evidence>
<feature type="transmembrane region" description="Helical" evidence="8">
    <location>
        <begin position="192"/>
        <end position="211"/>
    </location>
</feature>
<dbReference type="PANTHER" id="PTHR30472:SF1">
    <property type="entry name" value="FE(3+) DICITRATE TRANSPORT SYSTEM PERMEASE PROTEIN FECC-RELATED"/>
    <property type="match status" value="1"/>
</dbReference>
<dbReference type="InterPro" id="IPR037294">
    <property type="entry name" value="ABC_BtuC-like"/>
</dbReference>
<dbReference type="AlphaFoldDB" id="A0A176QGQ9"/>
<dbReference type="GO" id="GO:0033214">
    <property type="term" value="P:siderophore-iron import into cell"/>
    <property type="evidence" value="ECO:0007669"/>
    <property type="project" value="TreeGrafter"/>
</dbReference>
<comment type="caution">
    <text evidence="9">The sequence shown here is derived from an EMBL/GenBank/DDBJ whole genome shotgun (WGS) entry which is preliminary data.</text>
</comment>
<evidence type="ECO:0000256" key="3">
    <source>
        <dbReference type="ARBA" id="ARBA00022448"/>
    </source>
</evidence>
<evidence type="ECO:0000256" key="6">
    <source>
        <dbReference type="ARBA" id="ARBA00022989"/>
    </source>
</evidence>
<dbReference type="CDD" id="cd06550">
    <property type="entry name" value="TM_ABC_iron-siderophores_like"/>
    <property type="match status" value="1"/>
</dbReference>
<comment type="similarity">
    <text evidence="2">Belongs to the binding-protein-dependent transport system permease family. FecCD subfamily.</text>
</comment>
<feature type="transmembrane region" description="Helical" evidence="8">
    <location>
        <begin position="149"/>
        <end position="168"/>
    </location>
</feature>
<dbReference type="EMBL" id="LQZG01000001">
    <property type="protein sequence ID" value="OAB88986.1"/>
    <property type="molecule type" value="Genomic_DNA"/>
</dbReference>
<dbReference type="InterPro" id="IPR000522">
    <property type="entry name" value="ABC_transptr_permease_BtuC"/>
</dbReference>
<keyword evidence="5 8" id="KW-0812">Transmembrane</keyword>
<accession>A0A176QGQ9</accession>
<reference evidence="9 10" key="1">
    <citation type="submission" date="2016-01" db="EMBL/GenBank/DDBJ databases">
        <title>Janibacter melonis strain CD11_4 genome sequencing and assembly.</title>
        <authorList>
            <person name="Nair G.R."/>
            <person name="Kaur G."/>
            <person name="Chander A.M."/>
            <person name="Mayilraj S."/>
        </authorList>
    </citation>
    <scope>NUCLEOTIDE SEQUENCE [LARGE SCALE GENOMIC DNA]</scope>
    <source>
        <strain evidence="9 10">CD11-4</strain>
    </source>
</reference>
<evidence type="ECO:0000256" key="2">
    <source>
        <dbReference type="ARBA" id="ARBA00007935"/>
    </source>
</evidence>
<feature type="transmembrane region" description="Helical" evidence="8">
    <location>
        <begin position="90"/>
        <end position="111"/>
    </location>
</feature>
<comment type="subcellular location">
    <subcellularLocation>
        <location evidence="1">Cell membrane</location>
        <topology evidence="1">Multi-pass membrane protein</topology>
    </subcellularLocation>
</comment>
<dbReference type="Gene3D" id="1.10.3470.10">
    <property type="entry name" value="ABC transporter involved in vitamin B12 uptake, BtuC"/>
    <property type="match status" value="1"/>
</dbReference>
<proteinExistence type="inferred from homology"/>
<evidence type="ECO:0000256" key="4">
    <source>
        <dbReference type="ARBA" id="ARBA00022475"/>
    </source>
</evidence>